<accession>A0ABV5PL85</accession>
<keyword evidence="3" id="KW-1185">Reference proteome</keyword>
<feature type="compositionally biased region" description="Basic and acidic residues" evidence="1">
    <location>
        <begin position="1"/>
        <end position="20"/>
    </location>
</feature>
<protein>
    <submittedName>
        <fullName evidence="2">DUF2795 domain-containing protein</fullName>
    </submittedName>
</protein>
<dbReference type="EMBL" id="JBHMCR010000019">
    <property type="protein sequence ID" value="MFB9523982.1"/>
    <property type="molecule type" value="Genomic_DNA"/>
</dbReference>
<dbReference type="Pfam" id="PF11387">
    <property type="entry name" value="DUF2795"/>
    <property type="match status" value="1"/>
</dbReference>
<dbReference type="InterPro" id="IPR021527">
    <property type="entry name" value="DUF2795"/>
</dbReference>
<organism evidence="2 3">
    <name type="scientific">Streptomyces cremeus</name>
    <dbReference type="NCBI Taxonomy" id="66881"/>
    <lineage>
        <taxon>Bacteria</taxon>
        <taxon>Bacillati</taxon>
        <taxon>Actinomycetota</taxon>
        <taxon>Actinomycetes</taxon>
        <taxon>Kitasatosporales</taxon>
        <taxon>Streptomycetaceae</taxon>
        <taxon>Streptomyces</taxon>
    </lineage>
</organism>
<reference evidence="2 3" key="1">
    <citation type="submission" date="2024-09" db="EMBL/GenBank/DDBJ databases">
        <authorList>
            <person name="Sun Q."/>
            <person name="Mori K."/>
        </authorList>
    </citation>
    <scope>NUCLEOTIDE SEQUENCE [LARGE SCALE GENOMIC DNA]</scope>
    <source>
        <strain evidence="2 3">JCM 4362</strain>
    </source>
</reference>
<evidence type="ECO:0000313" key="3">
    <source>
        <dbReference type="Proteomes" id="UP001589718"/>
    </source>
</evidence>
<name>A0ABV5PL85_STRCM</name>
<gene>
    <name evidence="2" type="ORF">ACFFTU_28965</name>
</gene>
<comment type="caution">
    <text evidence="2">The sequence shown here is derived from an EMBL/GenBank/DDBJ whole genome shotgun (WGS) entry which is preliminary data.</text>
</comment>
<evidence type="ECO:0000256" key="1">
    <source>
        <dbReference type="SAM" id="MobiDB-lite"/>
    </source>
</evidence>
<dbReference type="RefSeq" id="WP_345218426.1">
    <property type="nucleotide sequence ID" value="NZ_BAAAXE010000001.1"/>
</dbReference>
<feature type="region of interest" description="Disordered" evidence="1">
    <location>
        <begin position="1"/>
        <end position="59"/>
    </location>
</feature>
<feature type="compositionally biased region" description="Basic and acidic residues" evidence="1">
    <location>
        <begin position="30"/>
        <end position="39"/>
    </location>
</feature>
<sequence length="127" mass="14190">MQRGSDRVSRRQDDEMKHELQGLLRSGHPTRTEEWHDPEPVADDDPELASDMTPRPGLTGEFEKVRFDLARHLGRTRFPADRDAVVSMLRHDNAPEPLCERISALAEDSVFANIQEVAVAAVPGGAH</sequence>
<dbReference type="Proteomes" id="UP001589718">
    <property type="component" value="Unassembled WGS sequence"/>
</dbReference>
<evidence type="ECO:0000313" key="2">
    <source>
        <dbReference type="EMBL" id="MFB9523982.1"/>
    </source>
</evidence>
<proteinExistence type="predicted"/>